<dbReference type="PANTHER" id="PTHR43046:SF16">
    <property type="entry name" value="ADP-RIBOSE PYROPHOSPHATASE YJHB-RELATED"/>
    <property type="match status" value="1"/>
</dbReference>
<keyword evidence="7" id="KW-1185">Reference proteome</keyword>
<dbReference type="InterPro" id="IPR020476">
    <property type="entry name" value="Nudix_hydrolase"/>
</dbReference>
<evidence type="ECO:0000256" key="2">
    <source>
        <dbReference type="ARBA" id="ARBA00005582"/>
    </source>
</evidence>
<comment type="caution">
    <text evidence="6">The sequence shown here is derived from an EMBL/GenBank/DDBJ whole genome shotgun (WGS) entry which is preliminary data.</text>
</comment>
<sequence>MNAFLARMWRKIRGSYQWRLLWFAHAKFNCGVTGVVFGPDGRVLLLRHRLWPLDRQWGFPTGYARKGERHEETIAREVREETGLSVEVGRLLKVTSGYRLRIEIAHEAVLTGGADAMEGLRLEDREVLEARLFAPDELPEGMLPAHRELLSLALERARDRAQRR</sequence>
<dbReference type="PANTHER" id="PTHR43046">
    <property type="entry name" value="GDP-MANNOSE MANNOSYL HYDROLASE"/>
    <property type="match status" value="1"/>
</dbReference>
<evidence type="ECO:0000259" key="5">
    <source>
        <dbReference type="PROSITE" id="PS51462"/>
    </source>
</evidence>
<feature type="domain" description="Nudix hydrolase" evidence="5">
    <location>
        <begin position="27"/>
        <end position="156"/>
    </location>
</feature>
<proteinExistence type="inferred from homology"/>
<accession>A0ABN3TUM4</accession>
<evidence type="ECO:0000256" key="1">
    <source>
        <dbReference type="ARBA" id="ARBA00001946"/>
    </source>
</evidence>
<name>A0ABN3TUM4_9ACTN</name>
<evidence type="ECO:0000313" key="7">
    <source>
        <dbReference type="Proteomes" id="UP001501842"/>
    </source>
</evidence>
<evidence type="ECO:0000256" key="4">
    <source>
        <dbReference type="RuleBase" id="RU003476"/>
    </source>
</evidence>
<organism evidence="6 7">
    <name type="scientific">Actinocorallia aurantiaca</name>
    <dbReference type="NCBI Taxonomy" id="46204"/>
    <lineage>
        <taxon>Bacteria</taxon>
        <taxon>Bacillati</taxon>
        <taxon>Actinomycetota</taxon>
        <taxon>Actinomycetes</taxon>
        <taxon>Streptosporangiales</taxon>
        <taxon>Thermomonosporaceae</taxon>
        <taxon>Actinocorallia</taxon>
    </lineage>
</organism>
<protein>
    <submittedName>
        <fullName evidence="6">NUDIX domain-containing protein</fullName>
    </submittedName>
</protein>
<dbReference type="RefSeq" id="WP_344448050.1">
    <property type="nucleotide sequence ID" value="NZ_BAAATZ010000001.1"/>
</dbReference>
<evidence type="ECO:0000256" key="3">
    <source>
        <dbReference type="ARBA" id="ARBA00022801"/>
    </source>
</evidence>
<dbReference type="SUPFAM" id="SSF55811">
    <property type="entry name" value="Nudix"/>
    <property type="match status" value="1"/>
</dbReference>
<gene>
    <name evidence="6" type="ORF">GCM10010439_01270</name>
</gene>
<dbReference type="PROSITE" id="PS00893">
    <property type="entry name" value="NUDIX_BOX"/>
    <property type="match status" value="1"/>
</dbReference>
<dbReference type="PRINTS" id="PR00502">
    <property type="entry name" value="NUDIXFAMILY"/>
</dbReference>
<comment type="similarity">
    <text evidence="2 4">Belongs to the Nudix hydrolase family.</text>
</comment>
<evidence type="ECO:0000313" key="6">
    <source>
        <dbReference type="EMBL" id="GAA2718413.1"/>
    </source>
</evidence>
<dbReference type="EMBL" id="BAAATZ010000001">
    <property type="protein sequence ID" value="GAA2718413.1"/>
    <property type="molecule type" value="Genomic_DNA"/>
</dbReference>
<dbReference type="InterPro" id="IPR015797">
    <property type="entry name" value="NUDIX_hydrolase-like_dom_sf"/>
</dbReference>
<reference evidence="6 7" key="1">
    <citation type="journal article" date="2019" name="Int. J. Syst. Evol. Microbiol.">
        <title>The Global Catalogue of Microorganisms (GCM) 10K type strain sequencing project: providing services to taxonomists for standard genome sequencing and annotation.</title>
        <authorList>
            <consortium name="The Broad Institute Genomics Platform"/>
            <consortium name="The Broad Institute Genome Sequencing Center for Infectious Disease"/>
            <person name="Wu L."/>
            <person name="Ma J."/>
        </authorList>
    </citation>
    <scope>NUCLEOTIDE SEQUENCE [LARGE SCALE GENOMIC DNA]</scope>
    <source>
        <strain evidence="6 7">JCM 8201</strain>
    </source>
</reference>
<dbReference type="InterPro" id="IPR000086">
    <property type="entry name" value="NUDIX_hydrolase_dom"/>
</dbReference>
<comment type="cofactor">
    <cofactor evidence="1">
        <name>Mg(2+)</name>
        <dbReference type="ChEBI" id="CHEBI:18420"/>
    </cofactor>
</comment>
<dbReference type="Gene3D" id="3.90.79.10">
    <property type="entry name" value="Nucleoside Triphosphate Pyrophosphohydrolase"/>
    <property type="match status" value="1"/>
</dbReference>
<dbReference type="PROSITE" id="PS51462">
    <property type="entry name" value="NUDIX"/>
    <property type="match status" value="1"/>
</dbReference>
<dbReference type="InterPro" id="IPR020084">
    <property type="entry name" value="NUDIX_hydrolase_CS"/>
</dbReference>
<dbReference type="Proteomes" id="UP001501842">
    <property type="component" value="Unassembled WGS sequence"/>
</dbReference>
<dbReference type="Pfam" id="PF00293">
    <property type="entry name" value="NUDIX"/>
    <property type="match status" value="1"/>
</dbReference>
<keyword evidence="3 4" id="KW-0378">Hydrolase</keyword>